<evidence type="ECO:0000313" key="3">
    <source>
        <dbReference type="EMBL" id="CAI2376864.1"/>
    </source>
</evidence>
<dbReference type="EMBL" id="CAMPGE010018449">
    <property type="protein sequence ID" value="CAI2376864.1"/>
    <property type="molecule type" value="Genomic_DNA"/>
</dbReference>
<proteinExistence type="predicted"/>
<feature type="compositionally biased region" description="Polar residues" evidence="1">
    <location>
        <begin position="70"/>
        <end position="82"/>
    </location>
</feature>
<comment type="caution">
    <text evidence="3">The sequence shown here is derived from an EMBL/GenBank/DDBJ whole genome shotgun (WGS) entry which is preliminary data.</text>
</comment>
<evidence type="ECO:0000256" key="1">
    <source>
        <dbReference type="SAM" id="MobiDB-lite"/>
    </source>
</evidence>
<sequence length="291" mass="33787">MISRSLSKAFSGKYCAIRSPLSMIQRRYLHSQQAKAKESARKIHEEVLEPCLTEEEEIAKKNDPVEQLKRSQINRDSTNQQLPGDDRSFKSAFKLYRILYMIAGVSLYALVYHDSKALAEYKIILHGLRTEDPKFTGVLVGNDKSYYLRLEEGHETTVEDLGKRFEKEISNLSKLLSNQKYQASIYLSLGIPLASFTVHLLHIFKYREFTKAIPLKILWILIACFCTSCYSSSHLPILESLKGKDLKEHILSKVELLPYDSYMNNREKYDKMRDLLRIIKQPQEKEKGRPF</sequence>
<keyword evidence="2" id="KW-0472">Membrane</keyword>
<dbReference type="Proteomes" id="UP001295684">
    <property type="component" value="Unassembled WGS sequence"/>
</dbReference>
<feature type="transmembrane region" description="Helical" evidence="2">
    <location>
        <begin position="95"/>
        <end position="112"/>
    </location>
</feature>
<feature type="region of interest" description="Disordered" evidence="1">
    <location>
        <begin position="59"/>
        <end position="83"/>
    </location>
</feature>
<feature type="transmembrane region" description="Helical" evidence="2">
    <location>
        <begin position="183"/>
        <end position="204"/>
    </location>
</feature>
<evidence type="ECO:0000313" key="4">
    <source>
        <dbReference type="Proteomes" id="UP001295684"/>
    </source>
</evidence>
<protein>
    <submittedName>
        <fullName evidence="3">Uncharacterized protein</fullName>
    </submittedName>
</protein>
<feature type="compositionally biased region" description="Basic and acidic residues" evidence="1">
    <location>
        <begin position="59"/>
        <end position="69"/>
    </location>
</feature>
<name>A0AAD2D0Y3_EUPCR</name>
<feature type="transmembrane region" description="Helical" evidence="2">
    <location>
        <begin position="216"/>
        <end position="237"/>
    </location>
</feature>
<reference evidence="3" key="1">
    <citation type="submission" date="2023-07" db="EMBL/GenBank/DDBJ databases">
        <authorList>
            <consortium name="AG Swart"/>
            <person name="Singh M."/>
            <person name="Singh A."/>
            <person name="Seah K."/>
            <person name="Emmerich C."/>
        </authorList>
    </citation>
    <scope>NUCLEOTIDE SEQUENCE</scope>
    <source>
        <strain evidence="3">DP1</strain>
    </source>
</reference>
<gene>
    <name evidence="3" type="ORF">ECRASSUSDP1_LOCUS18241</name>
</gene>
<organism evidence="3 4">
    <name type="scientific">Euplotes crassus</name>
    <dbReference type="NCBI Taxonomy" id="5936"/>
    <lineage>
        <taxon>Eukaryota</taxon>
        <taxon>Sar</taxon>
        <taxon>Alveolata</taxon>
        <taxon>Ciliophora</taxon>
        <taxon>Intramacronucleata</taxon>
        <taxon>Spirotrichea</taxon>
        <taxon>Hypotrichia</taxon>
        <taxon>Euplotida</taxon>
        <taxon>Euplotidae</taxon>
        <taxon>Moneuplotes</taxon>
    </lineage>
</organism>
<dbReference type="AlphaFoldDB" id="A0AAD2D0Y3"/>
<keyword evidence="2" id="KW-0812">Transmembrane</keyword>
<evidence type="ECO:0000256" key="2">
    <source>
        <dbReference type="SAM" id="Phobius"/>
    </source>
</evidence>
<accession>A0AAD2D0Y3</accession>
<keyword evidence="2" id="KW-1133">Transmembrane helix</keyword>
<keyword evidence="4" id="KW-1185">Reference proteome</keyword>